<dbReference type="AlphaFoldDB" id="A0A848EWV1"/>
<dbReference type="Proteomes" id="UP000536773">
    <property type="component" value="Unassembled WGS sequence"/>
</dbReference>
<name>A0A848EWV1_MEGEL</name>
<evidence type="ECO:0000313" key="4">
    <source>
        <dbReference type="Proteomes" id="UP000536773"/>
    </source>
</evidence>
<evidence type="ECO:0000256" key="1">
    <source>
        <dbReference type="ARBA" id="ARBA00022612"/>
    </source>
</evidence>
<accession>A0A848EWV1</accession>
<proteinExistence type="predicted"/>
<dbReference type="InterPro" id="IPR038713">
    <property type="entry name" value="Terminase_Gp1_N_sf"/>
</dbReference>
<gene>
    <name evidence="3" type="ORF">HG933_11270</name>
</gene>
<dbReference type="Gene3D" id="1.10.10.1400">
    <property type="entry name" value="Terminase, small subunit, N-terminal DNA-binding domain, HTH motif"/>
    <property type="match status" value="1"/>
</dbReference>
<dbReference type="InterPro" id="IPR005335">
    <property type="entry name" value="Terminase_ssu"/>
</dbReference>
<organism evidence="3 4">
    <name type="scientific">Megasphaera elsdenii</name>
    <dbReference type="NCBI Taxonomy" id="907"/>
    <lineage>
        <taxon>Bacteria</taxon>
        <taxon>Bacillati</taxon>
        <taxon>Bacillota</taxon>
        <taxon>Negativicutes</taxon>
        <taxon>Veillonellales</taxon>
        <taxon>Veillonellaceae</taxon>
        <taxon>Megasphaera</taxon>
    </lineage>
</organism>
<sequence>MAKLTEKQKRFVDYYIETGNASEAARRAGYSKGSIATANKWLIPRNHHFKPDLAAAIDERLQELKNERTASLSEVLEFMTSTMRGEVKEDVVVTEGTGDGCSEARVIQKQVSARDRLEAAKALEKRLGRFIALEKEEQELRNEKLRAEVAELSAGKADDDTVQIIDDLYKAEDEEL</sequence>
<reference evidence="3 4" key="1">
    <citation type="submission" date="2020-04" db="EMBL/GenBank/DDBJ databases">
        <authorList>
            <person name="Hitch T.C.A."/>
            <person name="Wylensek D."/>
            <person name="Clavel T."/>
        </authorList>
    </citation>
    <scope>NUCLEOTIDE SEQUENCE [LARGE SCALE GENOMIC DNA]</scope>
    <source>
        <strain evidence="3 4">WCA-386-APC-2A</strain>
    </source>
</reference>
<protein>
    <submittedName>
        <fullName evidence="3">Terminase small subunit</fullName>
    </submittedName>
</protein>
<dbReference type="RefSeq" id="WP_169014000.1">
    <property type="nucleotide sequence ID" value="NZ_JABBJH010000026.1"/>
</dbReference>
<dbReference type="Gene3D" id="6.10.140.2160">
    <property type="match status" value="1"/>
</dbReference>
<evidence type="ECO:0000256" key="2">
    <source>
        <dbReference type="ARBA" id="ARBA00023219"/>
    </source>
</evidence>
<dbReference type="InterPro" id="IPR052404">
    <property type="entry name" value="SPP1-like_terminase"/>
</dbReference>
<comment type="caution">
    <text evidence="3">The sequence shown here is derived from an EMBL/GenBank/DDBJ whole genome shotgun (WGS) entry which is preliminary data.</text>
</comment>
<dbReference type="Pfam" id="PF03592">
    <property type="entry name" value="Terminase_2"/>
    <property type="match status" value="1"/>
</dbReference>
<evidence type="ECO:0000313" key="3">
    <source>
        <dbReference type="EMBL" id="NMK39934.1"/>
    </source>
</evidence>
<dbReference type="PANTHER" id="PTHR41328">
    <property type="entry name" value="TERMINASE SMALL SUBUNIT-RELATED"/>
    <property type="match status" value="1"/>
</dbReference>
<keyword evidence="1" id="KW-1188">Viral release from host cell</keyword>
<dbReference type="GO" id="GO:0051276">
    <property type="term" value="P:chromosome organization"/>
    <property type="evidence" value="ECO:0007669"/>
    <property type="project" value="InterPro"/>
</dbReference>
<keyword evidence="2" id="KW-0231">Viral genome packaging</keyword>
<dbReference type="EMBL" id="JABBJH010000026">
    <property type="protein sequence ID" value="NMK39934.1"/>
    <property type="molecule type" value="Genomic_DNA"/>
</dbReference>
<dbReference type="PANTHER" id="PTHR41328:SF2">
    <property type="entry name" value="TERMINASE SMALL SUBUNIT"/>
    <property type="match status" value="1"/>
</dbReference>